<feature type="compositionally biased region" description="Polar residues" evidence="1">
    <location>
        <begin position="205"/>
        <end position="227"/>
    </location>
</feature>
<dbReference type="AlphaFoldDB" id="A0AAD5UB09"/>
<proteinExistence type="predicted"/>
<feature type="region of interest" description="Disordered" evidence="1">
    <location>
        <begin position="160"/>
        <end position="181"/>
    </location>
</feature>
<name>A0AAD5UB09_9FUNG</name>
<feature type="transmembrane region" description="Helical" evidence="2">
    <location>
        <begin position="80"/>
        <end position="99"/>
    </location>
</feature>
<keyword evidence="2" id="KW-0472">Membrane</keyword>
<keyword evidence="2" id="KW-1133">Transmembrane helix</keyword>
<protein>
    <submittedName>
        <fullName evidence="3">Uncharacterized protein</fullName>
    </submittedName>
</protein>
<evidence type="ECO:0000256" key="1">
    <source>
        <dbReference type="SAM" id="MobiDB-lite"/>
    </source>
</evidence>
<evidence type="ECO:0000313" key="3">
    <source>
        <dbReference type="EMBL" id="KAJ3253150.1"/>
    </source>
</evidence>
<evidence type="ECO:0000313" key="4">
    <source>
        <dbReference type="Proteomes" id="UP001210925"/>
    </source>
</evidence>
<comment type="caution">
    <text evidence="3">The sequence shown here is derived from an EMBL/GenBank/DDBJ whole genome shotgun (WGS) entry which is preliminary data.</text>
</comment>
<dbReference type="Proteomes" id="UP001210925">
    <property type="component" value="Unassembled WGS sequence"/>
</dbReference>
<dbReference type="EMBL" id="JADGKB010000118">
    <property type="protein sequence ID" value="KAJ3253150.1"/>
    <property type="molecule type" value="Genomic_DNA"/>
</dbReference>
<organism evidence="3 4">
    <name type="scientific">Boothiomyces macroporosus</name>
    <dbReference type="NCBI Taxonomy" id="261099"/>
    <lineage>
        <taxon>Eukaryota</taxon>
        <taxon>Fungi</taxon>
        <taxon>Fungi incertae sedis</taxon>
        <taxon>Chytridiomycota</taxon>
        <taxon>Chytridiomycota incertae sedis</taxon>
        <taxon>Chytridiomycetes</taxon>
        <taxon>Rhizophydiales</taxon>
        <taxon>Terramycetaceae</taxon>
        <taxon>Boothiomyces</taxon>
    </lineage>
</organism>
<gene>
    <name evidence="3" type="ORF">HK103_000845</name>
</gene>
<feature type="region of interest" description="Disordered" evidence="1">
    <location>
        <begin position="198"/>
        <end position="227"/>
    </location>
</feature>
<keyword evidence="2" id="KW-0812">Transmembrane</keyword>
<keyword evidence="4" id="KW-1185">Reference proteome</keyword>
<reference evidence="3" key="1">
    <citation type="submission" date="2020-05" db="EMBL/GenBank/DDBJ databases">
        <title>Phylogenomic resolution of chytrid fungi.</title>
        <authorList>
            <person name="Stajich J.E."/>
            <person name="Amses K."/>
            <person name="Simmons R."/>
            <person name="Seto K."/>
            <person name="Myers J."/>
            <person name="Bonds A."/>
            <person name="Quandt C.A."/>
            <person name="Barry K."/>
            <person name="Liu P."/>
            <person name="Grigoriev I."/>
            <person name="Longcore J.E."/>
            <person name="James T.Y."/>
        </authorList>
    </citation>
    <scope>NUCLEOTIDE SEQUENCE</scope>
    <source>
        <strain evidence="3">PLAUS21</strain>
    </source>
</reference>
<evidence type="ECO:0000256" key="2">
    <source>
        <dbReference type="SAM" id="Phobius"/>
    </source>
</evidence>
<accession>A0AAD5UB09</accession>
<sequence>MSLLLENTTNSCVGVMQGGTVGLVDCDPTDYKQRPYPVMPQPRTPTSNDTLPTLPTDVPIPTLFPDTPQSSYSSSNDRTGYYVALPILIVISICIRIFCCVQRAQRRKEIQTQIDTQLAEGKKLDEVVIDGVPVVQPTENNYLDIPTVNLDQSSALPVTESGTALPVTESGTALPVTESGTALPVTESGTALPVAESGTALPVTGSGNSLPVTESGITNTAQPIDLE</sequence>